<evidence type="ECO:0000313" key="2">
    <source>
        <dbReference type="EMBL" id="KAJ7720927.1"/>
    </source>
</evidence>
<dbReference type="Gene3D" id="1.20.1280.50">
    <property type="match status" value="1"/>
</dbReference>
<reference evidence="2" key="1">
    <citation type="submission" date="2023-03" db="EMBL/GenBank/DDBJ databases">
        <title>Massive genome expansion in bonnet fungi (Mycena s.s.) driven by repeated elements and novel gene families across ecological guilds.</title>
        <authorList>
            <consortium name="Lawrence Berkeley National Laboratory"/>
            <person name="Harder C.B."/>
            <person name="Miyauchi S."/>
            <person name="Viragh M."/>
            <person name="Kuo A."/>
            <person name="Thoen E."/>
            <person name="Andreopoulos B."/>
            <person name="Lu D."/>
            <person name="Skrede I."/>
            <person name="Drula E."/>
            <person name="Henrissat B."/>
            <person name="Morin E."/>
            <person name="Kohler A."/>
            <person name="Barry K."/>
            <person name="LaButti K."/>
            <person name="Morin E."/>
            <person name="Salamov A."/>
            <person name="Lipzen A."/>
            <person name="Mereny Z."/>
            <person name="Hegedus B."/>
            <person name="Baldrian P."/>
            <person name="Stursova M."/>
            <person name="Weitz H."/>
            <person name="Taylor A."/>
            <person name="Grigoriev I.V."/>
            <person name="Nagy L.G."/>
            <person name="Martin F."/>
            <person name="Kauserud H."/>
        </authorList>
    </citation>
    <scope>NUCLEOTIDE SEQUENCE</scope>
    <source>
        <strain evidence="2">CBHHK182m</strain>
    </source>
</reference>
<accession>A0AAD7MKT5</accession>
<evidence type="ECO:0000313" key="3">
    <source>
        <dbReference type="Proteomes" id="UP001215598"/>
    </source>
</evidence>
<feature type="non-terminal residue" evidence="2">
    <location>
        <position position="1"/>
    </location>
</feature>
<protein>
    <recommendedName>
        <fullName evidence="4">F-box domain-containing protein</fullName>
    </recommendedName>
</protein>
<dbReference type="AlphaFoldDB" id="A0AAD7MKT5"/>
<comment type="caution">
    <text evidence="2">The sequence shown here is derived from an EMBL/GenBank/DDBJ whole genome shotgun (WGS) entry which is preliminary data.</text>
</comment>
<sequence>MNHHGSQGHTQSQRTADRTRIAVIKAKILELERLLSSLNEEKDILQDRLDAYTYPVLTLPNEIVSEIFIHFLPVYPKTPPMIGRSSPNVLGQICRRWREIAFGTPALW</sequence>
<name>A0AAD7MKT5_9AGAR</name>
<keyword evidence="3" id="KW-1185">Reference proteome</keyword>
<evidence type="ECO:0008006" key="4">
    <source>
        <dbReference type="Google" id="ProtNLM"/>
    </source>
</evidence>
<evidence type="ECO:0000256" key="1">
    <source>
        <dbReference type="SAM" id="Coils"/>
    </source>
</evidence>
<organism evidence="2 3">
    <name type="scientific">Mycena metata</name>
    <dbReference type="NCBI Taxonomy" id="1033252"/>
    <lineage>
        <taxon>Eukaryota</taxon>
        <taxon>Fungi</taxon>
        <taxon>Dikarya</taxon>
        <taxon>Basidiomycota</taxon>
        <taxon>Agaricomycotina</taxon>
        <taxon>Agaricomycetes</taxon>
        <taxon>Agaricomycetidae</taxon>
        <taxon>Agaricales</taxon>
        <taxon>Marasmiineae</taxon>
        <taxon>Mycenaceae</taxon>
        <taxon>Mycena</taxon>
    </lineage>
</organism>
<feature type="coiled-coil region" evidence="1">
    <location>
        <begin position="21"/>
        <end position="48"/>
    </location>
</feature>
<keyword evidence="1" id="KW-0175">Coiled coil</keyword>
<proteinExistence type="predicted"/>
<dbReference type="Proteomes" id="UP001215598">
    <property type="component" value="Unassembled WGS sequence"/>
</dbReference>
<gene>
    <name evidence="2" type="ORF">B0H16DRAFT_1386558</name>
</gene>
<dbReference type="EMBL" id="JARKIB010000235">
    <property type="protein sequence ID" value="KAJ7720927.1"/>
    <property type="molecule type" value="Genomic_DNA"/>
</dbReference>